<proteinExistence type="predicted"/>
<dbReference type="EMBL" id="GGEC01022290">
    <property type="protein sequence ID" value="MBX02774.1"/>
    <property type="molecule type" value="Transcribed_RNA"/>
</dbReference>
<organism evidence="1">
    <name type="scientific">Rhizophora mucronata</name>
    <name type="common">Asiatic mangrove</name>
    <dbReference type="NCBI Taxonomy" id="61149"/>
    <lineage>
        <taxon>Eukaryota</taxon>
        <taxon>Viridiplantae</taxon>
        <taxon>Streptophyta</taxon>
        <taxon>Embryophyta</taxon>
        <taxon>Tracheophyta</taxon>
        <taxon>Spermatophyta</taxon>
        <taxon>Magnoliopsida</taxon>
        <taxon>eudicotyledons</taxon>
        <taxon>Gunneridae</taxon>
        <taxon>Pentapetalae</taxon>
        <taxon>rosids</taxon>
        <taxon>fabids</taxon>
        <taxon>Malpighiales</taxon>
        <taxon>Rhizophoraceae</taxon>
        <taxon>Rhizophora</taxon>
    </lineage>
</organism>
<name>A0A2P2KAN3_RHIMU</name>
<reference evidence="1" key="1">
    <citation type="submission" date="2018-02" db="EMBL/GenBank/DDBJ databases">
        <title>Rhizophora mucronata_Transcriptome.</title>
        <authorList>
            <person name="Meera S.P."/>
            <person name="Sreeshan A."/>
            <person name="Augustine A."/>
        </authorList>
    </citation>
    <scope>NUCLEOTIDE SEQUENCE</scope>
    <source>
        <tissue evidence="1">Leaf</tissue>
    </source>
</reference>
<sequence>MDVNTECMLYLFNIVQVNKSKKKKKSRFQSFPNMDCLYSPTMPQARVFITCSTKSSSIT</sequence>
<dbReference type="AlphaFoldDB" id="A0A2P2KAN3"/>
<evidence type="ECO:0000313" key="1">
    <source>
        <dbReference type="EMBL" id="MBX02774.1"/>
    </source>
</evidence>
<protein>
    <submittedName>
        <fullName evidence="1">Uncharacterized protein</fullName>
    </submittedName>
</protein>
<accession>A0A2P2KAN3</accession>